<evidence type="ECO:0000256" key="1">
    <source>
        <dbReference type="SAM" id="MobiDB-lite"/>
    </source>
</evidence>
<feature type="region of interest" description="Disordered" evidence="1">
    <location>
        <begin position="1"/>
        <end position="54"/>
    </location>
</feature>
<dbReference type="Proteomes" id="UP000757540">
    <property type="component" value="Unassembled WGS sequence"/>
</dbReference>
<gene>
    <name evidence="3" type="ORF">HDG69_001770</name>
</gene>
<feature type="region of interest" description="Disordered" evidence="1">
    <location>
        <begin position="105"/>
        <end position="133"/>
    </location>
</feature>
<name>A0ABX2A2V9_9MICO</name>
<feature type="compositionally biased region" description="Basic and acidic residues" evidence="1">
    <location>
        <begin position="20"/>
        <end position="31"/>
    </location>
</feature>
<dbReference type="RefSeq" id="WP_171783435.1">
    <property type="nucleotide sequence ID" value="NZ_BAAAML010000014.1"/>
</dbReference>
<evidence type="ECO:0000313" key="3">
    <source>
        <dbReference type="EMBL" id="NOV97195.1"/>
    </source>
</evidence>
<comment type="caution">
    <text evidence="3">The sequence shown here is derived from an EMBL/GenBank/DDBJ whole genome shotgun (WGS) entry which is preliminary data.</text>
</comment>
<keyword evidence="2" id="KW-1133">Transmembrane helix</keyword>
<feature type="transmembrane region" description="Helical" evidence="2">
    <location>
        <begin position="60"/>
        <end position="79"/>
    </location>
</feature>
<sequence>MNTEDEAYQRLAAADPAADAEPRAEVLRAKADALAAAPAQDVPPGGDEVSVRRSRRRTPWLVAAGVAGAVALGGGGYALGASGAGEMLVAGDRVADQALPPITLGGGRAGAESGADSAAGATEEGASDAATTDIGLPGWYDGRAVFSARGLSGEAGAATAYAYDAREVGTAEGAARLAEALGVEGEPRWEWGAWHVGPRDGQGAGIWLSADGTAYFSYNDPAADPWRCDDLAAETRQQDAEGGTDDMILPADCGEPAALTISPQDAVDEVRDLMERVGVDPEGFVFDAPDDSDEGAVWVTAEQVVDGQRTGSSWSATVGDAGVSWLDGFLAETVPLGDYPVVSAAEAVERLGDPRFGGSSWPVTYAAGTEVMLEERYEDEDGSEPSAPPAPPSSGSDLPWPVSDVVITDARLGLTQHHDDGGSVMLLPAYELSDAAGNTWSVLAVAEEALDTTSS</sequence>
<accession>A0ABX2A2V9</accession>
<keyword evidence="4" id="KW-1185">Reference proteome</keyword>
<organism evidence="3 4">
    <name type="scientific">Isoptericola halotolerans</name>
    <dbReference type="NCBI Taxonomy" id="300560"/>
    <lineage>
        <taxon>Bacteria</taxon>
        <taxon>Bacillati</taxon>
        <taxon>Actinomycetota</taxon>
        <taxon>Actinomycetes</taxon>
        <taxon>Micrococcales</taxon>
        <taxon>Promicromonosporaceae</taxon>
        <taxon>Isoptericola</taxon>
    </lineage>
</organism>
<keyword evidence="2" id="KW-0472">Membrane</keyword>
<keyword evidence="2" id="KW-0812">Transmembrane</keyword>
<dbReference type="EMBL" id="JABEZU010000002">
    <property type="protein sequence ID" value="NOV97195.1"/>
    <property type="molecule type" value="Genomic_DNA"/>
</dbReference>
<feature type="compositionally biased region" description="Low complexity" evidence="1">
    <location>
        <begin position="110"/>
        <end position="133"/>
    </location>
</feature>
<evidence type="ECO:0000256" key="2">
    <source>
        <dbReference type="SAM" id="Phobius"/>
    </source>
</evidence>
<feature type="region of interest" description="Disordered" evidence="1">
    <location>
        <begin position="376"/>
        <end position="401"/>
    </location>
</feature>
<reference evidence="3 4" key="1">
    <citation type="submission" date="2020-05" db="EMBL/GenBank/DDBJ databases">
        <title>Genomic Encyclopedia of Type Strains, Phase III (KMG-III): the genomes of soil and plant-associated and newly described type strains.</title>
        <authorList>
            <person name="Whitman W."/>
        </authorList>
    </citation>
    <scope>NUCLEOTIDE SEQUENCE [LARGE SCALE GENOMIC DNA]</scope>
    <source>
        <strain evidence="3 4">KCTC 19046</strain>
    </source>
</reference>
<proteinExistence type="predicted"/>
<protein>
    <submittedName>
        <fullName evidence="3">Uncharacterized protein</fullName>
    </submittedName>
</protein>
<evidence type="ECO:0000313" key="4">
    <source>
        <dbReference type="Proteomes" id="UP000757540"/>
    </source>
</evidence>